<dbReference type="PROSITE" id="PS50949">
    <property type="entry name" value="HTH_GNTR"/>
    <property type="match status" value="1"/>
</dbReference>
<dbReference type="InterPro" id="IPR008920">
    <property type="entry name" value="TF_FadR/GntR_C"/>
</dbReference>
<evidence type="ECO:0000313" key="5">
    <source>
        <dbReference type="EMBL" id="TQN03469.1"/>
    </source>
</evidence>
<dbReference type="Pfam" id="PF07729">
    <property type="entry name" value="FCD"/>
    <property type="match status" value="1"/>
</dbReference>
<evidence type="ECO:0000256" key="3">
    <source>
        <dbReference type="ARBA" id="ARBA00023163"/>
    </source>
</evidence>
<dbReference type="SMART" id="SM00345">
    <property type="entry name" value="HTH_GNTR"/>
    <property type="match status" value="1"/>
</dbReference>
<dbReference type="GO" id="GO:0003677">
    <property type="term" value="F:DNA binding"/>
    <property type="evidence" value="ECO:0007669"/>
    <property type="project" value="UniProtKB-KW"/>
</dbReference>
<keyword evidence="3" id="KW-0804">Transcription</keyword>
<dbReference type="Proteomes" id="UP000316993">
    <property type="component" value="Unassembled WGS sequence"/>
</dbReference>
<evidence type="ECO:0000259" key="4">
    <source>
        <dbReference type="PROSITE" id="PS50949"/>
    </source>
</evidence>
<dbReference type="InterPro" id="IPR011711">
    <property type="entry name" value="GntR_C"/>
</dbReference>
<dbReference type="InterPro" id="IPR036388">
    <property type="entry name" value="WH-like_DNA-bd_sf"/>
</dbReference>
<dbReference type="RefSeq" id="WP_142083174.1">
    <property type="nucleotide sequence ID" value="NZ_VFPV01000002.1"/>
</dbReference>
<dbReference type="PRINTS" id="PR00035">
    <property type="entry name" value="HTHGNTR"/>
</dbReference>
<dbReference type="PANTHER" id="PTHR43537:SF5">
    <property type="entry name" value="UXU OPERON TRANSCRIPTIONAL REGULATOR"/>
    <property type="match status" value="1"/>
</dbReference>
<accession>A0A543L815</accession>
<evidence type="ECO:0000313" key="6">
    <source>
        <dbReference type="Proteomes" id="UP000316993"/>
    </source>
</evidence>
<dbReference type="SUPFAM" id="SSF46785">
    <property type="entry name" value="Winged helix' DNA-binding domain"/>
    <property type="match status" value="1"/>
</dbReference>
<name>A0A543L815_9BURK</name>
<dbReference type="SUPFAM" id="SSF48008">
    <property type="entry name" value="GntR ligand-binding domain-like"/>
    <property type="match status" value="1"/>
</dbReference>
<dbReference type="EMBL" id="VFPV01000002">
    <property type="protein sequence ID" value="TQN03469.1"/>
    <property type="molecule type" value="Genomic_DNA"/>
</dbReference>
<comment type="caution">
    <text evidence="5">The sequence shown here is derived from an EMBL/GenBank/DDBJ whole genome shotgun (WGS) entry which is preliminary data.</text>
</comment>
<dbReference type="GO" id="GO:0003700">
    <property type="term" value="F:DNA-binding transcription factor activity"/>
    <property type="evidence" value="ECO:0007669"/>
    <property type="project" value="InterPro"/>
</dbReference>
<dbReference type="CDD" id="cd07377">
    <property type="entry name" value="WHTH_GntR"/>
    <property type="match status" value="1"/>
</dbReference>
<feature type="domain" description="HTH gntR-type" evidence="4">
    <location>
        <begin position="10"/>
        <end position="78"/>
    </location>
</feature>
<dbReference type="AlphaFoldDB" id="A0A543L815"/>
<proteinExistence type="predicted"/>
<dbReference type="Pfam" id="PF00392">
    <property type="entry name" value="GntR"/>
    <property type="match status" value="1"/>
</dbReference>
<dbReference type="PANTHER" id="PTHR43537">
    <property type="entry name" value="TRANSCRIPTIONAL REGULATOR, GNTR FAMILY"/>
    <property type="match status" value="1"/>
</dbReference>
<sequence>MTTFQPVSVARLYRVIANQIKDKIRGGSYRSGERLPAERELAEMLQVSRPSVREALIALEIEGWVDVRVGSGVYVTGPESRLRLNENNAPGAPLLLDVGAADLLQARLLVEPHCAELAARHATDAQLQAMEEATLALPGSEQPSKHNDRLHLLIAEACGNVALASTVQHLWTLSENSAIFNKLNQHFVYGEVWEVAHNEHLPLLRALKKRQPAAARRAMRDHLLGISSRLGLDASEDKNM</sequence>
<reference evidence="5 6" key="1">
    <citation type="submission" date="2019-06" db="EMBL/GenBank/DDBJ databases">
        <title>Genomic Encyclopedia of Archaeal and Bacterial Type Strains, Phase II (KMG-II): from individual species to whole genera.</title>
        <authorList>
            <person name="Goeker M."/>
        </authorList>
    </citation>
    <scope>NUCLEOTIDE SEQUENCE [LARGE SCALE GENOMIC DNA]</scope>
    <source>
        <strain evidence="5 6">DSM 7270</strain>
    </source>
</reference>
<organism evidence="5 6">
    <name type="scientific">Acidovorax temperans</name>
    <dbReference type="NCBI Taxonomy" id="80878"/>
    <lineage>
        <taxon>Bacteria</taxon>
        <taxon>Pseudomonadati</taxon>
        <taxon>Pseudomonadota</taxon>
        <taxon>Betaproteobacteria</taxon>
        <taxon>Burkholderiales</taxon>
        <taxon>Comamonadaceae</taxon>
        <taxon>Acidovorax</taxon>
    </lineage>
</organism>
<evidence type="ECO:0000256" key="2">
    <source>
        <dbReference type="ARBA" id="ARBA00023125"/>
    </source>
</evidence>
<dbReference type="SMART" id="SM00895">
    <property type="entry name" value="FCD"/>
    <property type="match status" value="1"/>
</dbReference>
<dbReference type="InterPro" id="IPR000524">
    <property type="entry name" value="Tscrpt_reg_HTH_GntR"/>
</dbReference>
<protein>
    <submittedName>
        <fullName evidence="5">GntR family transcriptional regulator</fullName>
    </submittedName>
</protein>
<evidence type="ECO:0000256" key="1">
    <source>
        <dbReference type="ARBA" id="ARBA00023015"/>
    </source>
</evidence>
<keyword evidence="2" id="KW-0238">DNA-binding</keyword>
<gene>
    <name evidence="5" type="ORF">BDD18_2153</name>
</gene>
<dbReference type="Gene3D" id="1.10.10.10">
    <property type="entry name" value="Winged helix-like DNA-binding domain superfamily/Winged helix DNA-binding domain"/>
    <property type="match status" value="1"/>
</dbReference>
<dbReference type="InterPro" id="IPR036390">
    <property type="entry name" value="WH_DNA-bd_sf"/>
</dbReference>
<keyword evidence="1" id="KW-0805">Transcription regulation</keyword>
<dbReference type="Gene3D" id="1.20.120.530">
    <property type="entry name" value="GntR ligand-binding domain-like"/>
    <property type="match status" value="1"/>
</dbReference>